<organism evidence="3 4">
    <name type="scientific">Methanospirillum purgamenti</name>
    <dbReference type="NCBI Taxonomy" id="2834276"/>
    <lineage>
        <taxon>Archaea</taxon>
        <taxon>Methanobacteriati</taxon>
        <taxon>Methanobacteriota</taxon>
        <taxon>Stenosarchaea group</taxon>
        <taxon>Methanomicrobia</taxon>
        <taxon>Methanomicrobiales</taxon>
        <taxon>Methanospirillaceae</taxon>
        <taxon>Methanospirillum</taxon>
    </lineage>
</organism>
<name>A0A8E7AYY3_9EURY</name>
<dbReference type="InterPro" id="IPR004370">
    <property type="entry name" value="4-OT-like_dom"/>
</dbReference>
<proteinExistence type="predicted"/>
<reference evidence="3 4" key="1">
    <citation type="submission" date="2021-05" db="EMBL/GenBank/DDBJ databases">
        <title>A novel Methanospirillum isolate from a pyrite-forming mixed culture.</title>
        <authorList>
            <person name="Bunk B."/>
            <person name="Sproer C."/>
            <person name="Spring S."/>
            <person name="Pester M."/>
        </authorList>
    </citation>
    <scope>NUCLEOTIDE SEQUENCE [LARGE SCALE GENOMIC DNA]</scope>
    <source>
        <strain evidence="3 4">J.3.6.1-F.2.7.3</strain>
    </source>
</reference>
<dbReference type="SUPFAM" id="SSF55331">
    <property type="entry name" value="Tautomerase/MIF"/>
    <property type="match status" value="1"/>
</dbReference>
<gene>
    <name evidence="3" type="ORF">KHC33_05950</name>
</gene>
<dbReference type="Proteomes" id="UP000680656">
    <property type="component" value="Chromosome"/>
</dbReference>
<dbReference type="Pfam" id="PF01361">
    <property type="entry name" value="Tautomerase"/>
    <property type="match status" value="1"/>
</dbReference>
<dbReference type="InterPro" id="IPR014347">
    <property type="entry name" value="Tautomerase/MIF_sf"/>
</dbReference>
<dbReference type="AlphaFoldDB" id="A0A8E7AYY3"/>
<evidence type="ECO:0000256" key="1">
    <source>
        <dbReference type="ARBA" id="ARBA00023235"/>
    </source>
</evidence>
<dbReference type="NCBIfam" id="NF041920">
    <property type="entry name" value="DmpI"/>
    <property type="match status" value="1"/>
</dbReference>
<keyword evidence="1" id="KW-0413">Isomerase</keyword>
<protein>
    <submittedName>
        <fullName evidence="3">Tautomerase family protein</fullName>
    </submittedName>
</protein>
<dbReference type="KEGG" id="mrtj:KHC33_05950"/>
<dbReference type="GO" id="GO:0016853">
    <property type="term" value="F:isomerase activity"/>
    <property type="evidence" value="ECO:0007669"/>
    <property type="project" value="UniProtKB-KW"/>
</dbReference>
<accession>A0A8E7AYY3</accession>
<evidence type="ECO:0000259" key="2">
    <source>
        <dbReference type="Pfam" id="PF01361"/>
    </source>
</evidence>
<dbReference type="RefSeq" id="WP_214420812.1">
    <property type="nucleotide sequence ID" value="NZ_CP075546.1"/>
</dbReference>
<feature type="domain" description="4-oxalocrotonate tautomerase-like" evidence="2">
    <location>
        <begin position="13"/>
        <end position="58"/>
    </location>
</feature>
<dbReference type="Gene3D" id="3.30.429.10">
    <property type="entry name" value="Macrophage Migration Inhibitory Factor"/>
    <property type="match status" value="1"/>
</dbReference>
<evidence type="ECO:0000313" key="3">
    <source>
        <dbReference type="EMBL" id="QVV90035.1"/>
    </source>
</evidence>
<evidence type="ECO:0000313" key="4">
    <source>
        <dbReference type="Proteomes" id="UP000680656"/>
    </source>
</evidence>
<dbReference type="GeneID" id="65096708"/>
<keyword evidence="4" id="KW-1185">Reference proteome</keyword>
<dbReference type="EMBL" id="CP075546">
    <property type="protein sequence ID" value="QVV90035.1"/>
    <property type="molecule type" value="Genomic_DNA"/>
</dbReference>
<sequence length="72" mass="7813">MPVISLEIAPVGTEKKEELIKNLTKIASEITNISESSFVVLIKEYPLDAIGVGGIPLTDVFAQRAKNQDNSQ</sequence>